<comment type="similarity">
    <text evidence="7">Belongs to the GlnE family.</text>
</comment>
<dbReference type="SUPFAM" id="SSF81593">
    <property type="entry name" value="Nucleotidyltransferase substrate binding subunit/domain"/>
    <property type="match status" value="2"/>
</dbReference>
<evidence type="ECO:0000256" key="3">
    <source>
        <dbReference type="ARBA" id="ARBA00022741"/>
    </source>
</evidence>
<feature type="domain" description="Glutamate-ammonia ligase adenylyltransferase repeated" evidence="8">
    <location>
        <begin position="57"/>
        <end position="304"/>
    </location>
</feature>
<evidence type="ECO:0000259" key="8">
    <source>
        <dbReference type="Pfam" id="PF03710"/>
    </source>
</evidence>
<sequence>MTMMASDLLQDVLPGRLRPLNQTELKAALADLKDIAASEPAVAALLGGESPLRDFIAAALTLSPYLRETANLEPGLLAVAISKPLLPQIEVLVADARRAWLPAHDDASSPSESEVMSRLRIAKRRAAFLIALADLARIFDGRATTRWLSALAEASISAAIDHLLLSSHEAGKIVVHDPSAPSHGSGLIVLGMGKLGAEELNYSSDIDLVVFFDEMAGIVPNPDDAIDVFPRLMRRLVRILQERSADGYVFRTDLRLRPDPGSTPLAIPVDAAMIYYEGRGQNWERAAFIKARAVGGDIAAGQAFIRDLVPFVFRKYLDYAAISDIHSIKRQIHVHKGHGAIAVKGHNVKLGRGGIREIEFFVQTQQLIAGGRMPALRCRATEETLAELTKAKWIDAETRDELTEAYWFLRDVEHRIQMVRDEQTHLLPETDTELKRIAFMMGFADLSGFSETLVATLKTVERRYARLFEQETKLSTETGNLVFTGQGDDPDTLKTLHRLGFERPSAISHVIRTWHYGRYRATQSVEARERLTELTPELLRVFGESKRADEALLRFDSFISGLPAGIQLFSLLSTNPALLSLIVNIMSSAPRLAEIIAAKPHVFDGMLDPGLMAELPTRDYLSERINSFLAPARHYEEVLDRLRIFASEQRFLIGIRLLTGVIGGAMAARAFTYLADLIVEAALNAVLKEIEAAHGDYPGGRVAVIGMGKLGSFELTAGSDIDIILLYDYDDEAGESTGPKPLDATRYFTRITQRLIAALSAPTAEGVLYAVDMRLRPSGNKGPVATRINSFEKYQRGEAWTWEHMALSRARLICGDEELVLNAERIIGEVLSAPRDIPKIAKDVTEMRGLIEQEKPPVSIWDLKLIPGGLIDIEFIAQYLRLIAPARGVGIDANGLSTGEALKLLGGSLMDLNDLDLCLEALHLYTELSQLIRLCVDGPFDPDKAPSGLIELVCRAGDCPDVKTLEAELKRLSKAVRKVFLSVVGP</sequence>
<keyword evidence="1 7" id="KW-0808">Transferase</keyword>
<dbReference type="OrthoDB" id="9759366at2"/>
<reference evidence="10 11" key="1">
    <citation type="submission" date="2018-10" db="EMBL/GenBank/DDBJ databases">
        <title>Rhizobium etli, R. leguminosarum and a new Rhizobium genospecies from Phaseolus dumosus.</title>
        <authorList>
            <person name="Ramirez-Puebla S.T."/>
            <person name="Rogel-Hernandez M.A."/>
            <person name="Guerrero G."/>
            <person name="Ormeno-Orrillo E."/>
            <person name="Martinez-Romero J.C."/>
            <person name="Negrete-Yankelevich S."/>
            <person name="Martinez-Romero E."/>
        </authorList>
    </citation>
    <scope>NUCLEOTIDE SEQUENCE [LARGE SCALE GENOMIC DNA]</scope>
    <source>
        <strain evidence="10 11">CCGE525</strain>
    </source>
</reference>
<gene>
    <name evidence="7" type="primary">glnE</name>
    <name evidence="10" type="ORF">CCGE525_06720</name>
</gene>
<dbReference type="Pfam" id="PF03710">
    <property type="entry name" value="GlnE"/>
    <property type="match status" value="2"/>
</dbReference>
<feature type="domain" description="Glutamate-ammonia ligase adenylyltransferase repeated" evidence="8">
    <location>
        <begin position="582"/>
        <end position="824"/>
    </location>
</feature>
<keyword evidence="2 7" id="KW-0548">Nucleotidyltransferase</keyword>
<comment type="function">
    <text evidence="7">Involved in the regulation of glutamine synthetase GlnA, a key enzyme in the process to assimilate ammonia. When cellular nitrogen levels are high, the C-terminal adenylyl transferase (AT) inactivates GlnA by covalent transfer of an adenylyl group from ATP to specific tyrosine residue of GlnA, thus reducing its activity. Conversely, when nitrogen levels are low, the N-terminal adenylyl removase (AR) activates GlnA by removing the adenylyl group by phosphorolysis, increasing its activity. The regulatory region of GlnE binds the signal transduction protein PII (GlnB) which indicates the nitrogen status of the cell.</text>
</comment>
<evidence type="ECO:0000256" key="4">
    <source>
        <dbReference type="ARBA" id="ARBA00022840"/>
    </source>
</evidence>
<protein>
    <recommendedName>
        <fullName evidence="7">Bifunctional glutamine synthetase adenylyltransferase/adenylyl-removing enzyme</fullName>
    </recommendedName>
    <alternativeName>
        <fullName evidence="7">ATP:glutamine synthetase adenylyltransferase</fullName>
    </alternativeName>
    <alternativeName>
        <fullName evidence="7">ATase</fullName>
    </alternativeName>
    <domain>
        <recommendedName>
            <fullName evidence="7">Glutamine synthetase adenylyl-L-tyrosine phosphorylase</fullName>
            <ecNumber evidence="7">2.7.7.89</ecNumber>
        </recommendedName>
        <alternativeName>
            <fullName evidence="7">Adenylyl removase</fullName>
            <shortName evidence="7">AR</shortName>
            <shortName evidence="7">AT-N</shortName>
        </alternativeName>
    </domain>
    <domain>
        <recommendedName>
            <fullName evidence="7">Glutamine synthetase adenylyl transferase</fullName>
            <ecNumber evidence="7">2.7.7.42</ecNumber>
        </recommendedName>
        <alternativeName>
            <fullName evidence="7">Adenylyl transferase</fullName>
            <shortName evidence="7">AT</shortName>
            <shortName evidence="7">AT-C</shortName>
        </alternativeName>
    </domain>
</protein>
<comment type="catalytic activity">
    <reaction evidence="7">
        <text>[glutamine synthetase]-O(4)-(5'-adenylyl)-L-tyrosine + phosphate = [glutamine synthetase]-L-tyrosine + ADP</text>
        <dbReference type="Rhea" id="RHEA:43716"/>
        <dbReference type="Rhea" id="RHEA-COMP:10660"/>
        <dbReference type="Rhea" id="RHEA-COMP:10661"/>
        <dbReference type="ChEBI" id="CHEBI:43474"/>
        <dbReference type="ChEBI" id="CHEBI:46858"/>
        <dbReference type="ChEBI" id="CHEBI:83624"/>
        <dbReference type="ChEBI" id="CHEBI:456216"/>
        <dbReference type="EC" id="2.7.7.89"/>
    </reaction>
</comment>
<comment type="cofactor">
    <cofactor evidence="7">
        <name>Mg(2+)</name>
        <dbReference type="ChEBI" id="CHEBI:18420"/>
    </cofactor>
</comment>
<dbReference type="CDD" id="cd05401">
    <property type="entry name" value="NT_GlnE_GlnD_like"/>
    <property type="match status" value="2"/>
</dbReference>
<dbReference type="SUPFAM" id="SSF81301">
    <property type="entry name" value="Nucleotidyltransferase"/>
    <property type="match status" value="2"/>
</dbReference>
<proteinExistence type="inferred from homology"/>
<dbReference type="Gene3D" id="3.30.460.10">
    <property type="entry name" value="Beta Polymerase, domain 2"/>
    <property type="match status" value="2"/>
</dbReference>
<evidence type="ECO:0000256" key="7">
    <source>
        <dbReference type="HAMAP-Rule" id="MF_00802"/>
    </source>
</evidence>
<dbReference type="InterPro" id="IPR043519">
    <property type="entry name" value="NT_sf"/>
</dbReference>
<dbReference type="Gene3D" id="1.20.120.1510">
    <property type="match status" value="1"/>
</dbReference>
<dbReference type="GO" id="GO:0047388">
    <property type="term" value="F:[glutamine synthetase]-adenylyl-L-tyrosine phosphorylase activity"/>
    <property type="evidence" value="ECO:0007669"/>
    <property type="project" value="UniProtKB-EC"/>
</dbReference>
<evidence type="ECO:0000256" key="6">
    <source>
        <dbReference type="ARBA" id="ARBA00023268"/>
    </source>
</evidence>
<dbReference type="EMBL" id="CP032694">
    <property type="protein sequence ID" value="AYG58536.1"/>
    <property type="molecule type" value="Genomic_DNA"/>
</dbReference>
<dbReference type="KEGG" id="rjg:CCGE525_06720"/>
<keyword evidence="11" id="KW-1185">Reference proteome</keyword>
<dbReference type="GO" id="GO:0000820">
    <property type="term" value="P:regulation of glutamine family amino acid metabolic process"/>
    <property type="evidence" value="ECO:0007669"/>
    <property type="project" value="UniProtKB-UniRule"/>
</dbReference>
<dbReference type="PANTHER" id="PTHR30621:SF0">
    <property type="entry name" value="BIFUNCTIONAL GLUTAMINE SYNTHETASE ADENYLYLTRANSFERASE_ADENYLYL-REMOVING ENZYME"/>
    <property type="match status" value="1"/>
</dbReference>
<dbReference type="InterPro" id="IPR013546">
    <property type="entry name" value="PII_UdlTrfase/GS_AdlTrfase"/>
</dbReference>
<comment type="catalytic activity">
    <reaction evidence="7">
        <text>[glutamine synthetase]-L-tyrosine + ATP = [glutamine synthetase]-O(4)-(5'-adenylyl)-L-tyrosine + diphosphate</text>
        <dbReference type="Rhea" id="RHEA:18589"/>
        <dbReference type="Rhea" id="RHEA-COMP:10660"/>
        <dbReference type="Rhea" id="RHEA-COMP:10661"/>
        <dbReference type="ChEBI" id="CHEBI:30616"/>
        <dbReference type="ChEBI" id="CHEBI:33019"/>
        <dbReference type="ChEBI" id="CHEBI:46858"/>
        <dbReference type="ChEBI" id="CHEBI:83624"/>
        <dbReference type="EC" id="2.7.7.42"/>
    </reaction>
</comment>
<keyword evidence="5 7" id="KW-0460">Magnesium</keyword>
<accession>A0A387FUJ0</accession>
<dbReference type="RefSeq" id="WP_120703610.1">
    <property type="nucleotide sequence ID" value="NZ_CP032694.1"/>
</dbReference>
<dbReference type="InterPro" id="IPR023057">
    <property type="entry name" value="GlnE"/>
</dbReference>
<dbReference type="GO" id="GO:0008882">
    <property type="term" value="F:[glutamate-ammonia-ligase] adenylyltransferase activity"/>
    <property type="evidence" value="ECO:0007669"/>
    <property type="project" value="UniProtKB-UniRule"/>
</dbReference>
<dbReference type="Pfam" id="PF08335">
    <property type="entry name" value="GlnD_UR_UTase"/>
    <property type="match status" value="1"/>
</dbReference>
<keyword evidence="3 7" id="KW-0547">Nucleotide-binding</keyword>
<dbReference type="NCBIfam" id="NF010706">
    <property type="entry name" value="PRK14108.1"/>
    <property type="match status" value="1"/>
</dbReference>
<evidence type="ECO:0000256" key="1">
    <source>
        <dbReference type="ARBA" id="ARBA00022679"/>
    </source>
</evidence>
<feature type="domain" description="PII-uridylyltransferase/Glutamine-synthetase adenylyltransferase" evidence="9">
    <location>
        <begin position="329"/>
        <end position="468"/>
    </location>
</feature>
<dbReference type="HAMAP" id="MF_00802">
    <property type="entry name" value="GlnE"/>
    <property type="match status" value="1"/>
</dbReference>
<evidence type="ECO:0000256" key="5">
    <source>
        <dbReference type="ARBA" id="ARBA00022842"/>
    </source>
</evidence>
<dbReference type="InterPro" id="IPR005190">
    <property type="entry name" value="GlnE_rpt_dom"/>
</dbReference>
<evidence type="ECO:0000259" key="9">
    <source>
        <dbReference type="Pfam" id="PF08335"/>
    </source>
</evidence>
<dbReference type="GO" id="GO:0005524">
    <property type="term" value="F:ATP binding"/>
    <property type="evidence" value="ECO:0007669"/>
    <property type="project" value="UniProtKB-UniRule"/>
</dbReference>
<name>A0A387FUJ0_9HYPH</name>
<evidence type="ECO:0000256" key="2">
    <source>
        <dbReference type="ARBA" id="ARBA00022695"/>
    </source>
</evidence>
<dbReference type="Proteomes" id="UP000282195">
    <property type="component" value="Chromosome"/>
</dbReference>
<evidence type="ECO:0000313" key="10">
    <source>
        <dbReference type="EMBL" id="AYG58536.1"/>
    </source>
</evidence>
<keyword evidence="6 7" id="KW-0511">Multifunctional enzyme</keyword>
<evidence type="ECO:0000313" key="11">
    <source>
        <dbReference type="Proteomes" id="UP000282195"/>
    </source>
</evidence>
<dbReference type="EC" id="2.7.7.42" evidence="7"/>
<dbReference type="Gene3D" id="1.20.120.330">
    <property type="entry name" value="Nucleotidyltransferases domain 2"/>
    <property type="match status" value="2"/>
</dbReference>
<dbReference type="GO" id="GO:0000287">
    <property type="term" value="F:magnesium ion binding"/>
    <property type="evidence" value="ECO:0007669"/>
    <property type="project" value="UniProtKB-UniRule"/>
</dbReference>
<dbReference type="EC" id="2.7.7.89" evidence="7"/>
<feature type="region of interest" description="Adenylyl transferase" evidence="7">
    <location>
        <begin position="475"/>
        <end position="986"/>
    </location>
</feature>
<organism evidence="10 11">
    <name type="scientific">Rhizobium jaguaris</name>
    <dbReference type="NCBI Taxonomy" id="1312183"/>
    <lineage>
        <taxon>Bacteria</taxon>
        <taxon>Pseudomonadati</taxon>
        <taxon>Pseudomonadota</taxon>
        <taxon>Alphaproteobacteria</taxon>
        <taxon>Hyphomicrobiales</taxon>
        <taxon>Rhizobiaceae</taxon>
        <taxon>Rhizobium/Agrobacterium group</taxon>
        <taxon>Rhizobium</taxon>
    </lineage>
</organism>
<feature type="region of interest" description="Adenylyl removase" evidence="7">
    <location>
        <begin position="1"/>
        <end position="472"/>
    </location>
</feature>
<dbReference type="GO" id="GO:0005829">
    <property type="term" value="C:cytosol"/>
    <property type="evidence" value="ECO:0007669"/>
    <property type="project" value="TreeGrafter"/>
</dbReference>
<keyword evidence="4 7" id="KW-0067">ATP-binding</keyword>
<dbReference type="NCBIfam" id="NF008292">
    <property type="entry name" value="PRK11072.1"/>
    <property type="match status" value="1"/>
</dbReference>
<dbReference type="AlphaFoldDB" id="A0A387FUJ0"/>
<dbReference type="PANTHER" id="PTHR30621">
    <property type="entry name" value="GLUTAMINE SYNTHETASE ADENYLYLTRANSFERASE"/>
    <property type="match status" value="1"/>
</dbReference>